<dbReference type="CDD" id="cd09923">
    <property type="entry name" value="SH2_SOCS_family"/>
    <property type="match status" value="1"/>
</dbReference>
<evidence type="ECO:0000313" key="9">
    <source>
        <dbReference type="WBParaSite" id="PEQ_0000042801-mRNA-1"/>
    </source>
</evidence>
<dbReference type="PROSITE" id="PS50225">
    <property type="entry name" value="SOCS"/>
    <property type="match status" value="1"/>
</dbReference>
<dbReference type="SUPFAM" id="SSF55550">
    <property type="entry name" value="SH2 domain"/>
    <property type="match status" value="1"/>
</dbReference>
<feature type="domain" description="SOCS box" evidence="7">
    <location>
        <begin position="155"/>
        <end position="189"/>
    </location>
</feature>
<organism evidence="8 9">
    <name type="scientific">Parascaris equorum</name>
    <name type="common">Equine roundworm</name>
    <dbReference type="NCBI Taxonomy" id="6256"/>
    <lineage>
        <taxon>Eukaryota</taxon>
        <taxon>Metazoa</taxon>
        <taxon>Ecdysozoa</taxon>
        <taxon>Nematoda</taxon>
        <taxon>Chromadorea</taxon>
        <taxon>Rhabditida</taxon>
        <taxon>Spirurina</taxon>
        <taxon>Ascaridomorpha</taxon>
        <taxon>Ascaridoidea</taxon>
        <taxon>Ascarididae</taxon>
        <taxon>Parascaris</taxon>
    </lineage>
</organism>
<keyword evidence="2" id="KW-0734">Signal transduction inhibitor</keyword>
<dbReference type="SMART" id="SM00252">
    <property type="entry name" value="SH2"/>
    <property type="match status" value="1"/>
</dbReference>
<evidence type="ECO:0000256" key="4">
    <source>
        <dbReference type="ARBA" id="ARBA00022999"/>
    </source>
</evidence>
<keyword evidence="1" id="KW-0341">Growth regulation</keyword>
<evidence type="ECO:0000256" key="2">
    <source>
        <dbReference type="ARBA" id="ARBA00022700"/>
    </source>
</evidence>
<dbReference type="Pfam" id="PF00017">
    <property type="entry name" value="SH2"/>
    <property type="match status" value="1"/>
</dbReference>
<reference evidence="9" key="1">
    <citation type="submission" date="2022-11" db="UniProtKB">
        <authorList>
            <consortium name="WormBaseParasite"/>
        </authorList>
    </citation>
    <scope>IDENTIFICATION</scope>
</reference>
<dbReference type="InterPro" id="IPR036036">
    <property type="entry name" value="SOCS_box-like_dom_sf"/>
</dbReference>
<dbReference type="GO" id="GO:0046935">
    <property type="term" value="F:1-phosphatidylinositol-3-kinase regulator activity"/>
    <property type="evidence" value="ECO:0007669"/>
    <property type="project" value="TreeGrafter"/>
</dbReference>
<evidence type="ECO:0000313" key="8">
    <source>
        <dbReference type="Proteomes" id="UP000887564"/>
    </source>
</evidence>
<proteinExistence type="predicted"/>
<dbReference type="PROSITE" id="PS50001">
    <property type="entry name" value="SH2"/>
    <property type="match status" value="1"/>
</dbReference>
<evidence type="ECO:0000256" key="5">
    <source>
        <dbReference type="PROSITE-ProRule" id="PRU00191"/>
    </source>
</evidence>
<dbReference type="InterPro" id="IPR036860">
    <property type="entry name" value="SH2_dom_sf"/>
</dbReference>
<evidence type="ECO:0000259" key="6">
    <source>
        <dbReference type="PROSITE" id="PS50001"/>
    </source>
</evidence>
<protein>
    <submittedName>
        <fullName evidence="9">Uncharacterized protein</fullName>
    </submittedName>
</protein>
<keyword evidence="8" id="KW-1185">Reference proteome</keyword>
<dbReference type="WBParaSite" id="PEQ_0000042801-mRNA-1">
    <property type="protein sequence ID" value="PEQ_0000042801-mRNA-1"/>
    <property type="gene ID" value="PEQ_0000042801"/>
</dbReference>
<keyword evidence="4 5" id="KW-0727">SH2 domain</keyword>
<keyword evidence="3" id="KW-0833">Ubl conjugation pathway</keyword>
<dbReference type="PANTHER" id="PTHR10155">
    <property type="entry name" value="PHOSPHATIDYLINOSITOL 3-KINASE REGULATORY SUBUNIT"/>
    <property type="match status" value="1"/>
</dbReference>
<dbReference type="Gene3D" id="3.30.505.10">
    <property type="entry name" value="SH2 domain"/>
    <property type="match status" value="1"/>
</dbReference>
<evidence type="ECO:0000259" key="7">
    <source>
        <dbReference type="PROSITE" id="PS50225"/>
    </source>
</evidence>
<dbReference type="GO" id="GO:0035556">
    <property type="term" value="P:intracellular signal transduction"/>
    <property type="evidence" value="ECO:0007669"/>
    <property type="project" value="InterPro"/>
</dbReference>
<dbReference type="InterPro" id="IPR001496">
    <property type="entry name" value="SOCS_box"/>
</dbReference>
<dbReference type="GO" id="GO:0005942">
    <property type="term" value="C:phosphatidylinositol 3-kinase complex"/>
    <property type="evidence" value="ECO:0007669"/>
    <property type="project" value="TreeGrafter"/>
</dbReference>
<dbReference type="GO" id="GO:0009968">
    <property type="term" value="P:negative regulation of signal transduction"/>
    <property type="evidence" value="ECO:0007669"/>
    <property type="project" value="UniProtKB-KW"/>
</dbReference>
<dbReference type="InterPro" id="IPR000980">
    <property type="entry name" value="SH2"/>
</dbReference>
<name>A0A914RFF6_PAREQ</name>
<sequence>FCSLRDTLSHAVSGGIIVSDEPYVVHTSVDYTNCLVPAQDRITASPYYWGVMDRYEAEALLDGKPEGKKLLLNSRVKMDFVMRLPGTFLLRDSAQSEYLFSVSFRRYKRTLHARIEQKNHRFSFDFSDTSIFSAETITDLIAYYKDPAKLVLPIHICRARIASLTTYDGVNELSLPVTLKQYIQEYFYKHPVKTVNHIPRPESLRLPAAIPVPLCYSGMSS</sequence>
<dbReference type="Proteomes" id="UP000887564">
    <property type="component" value="Unplaced"/>
</dbReference>
<dbReference type="SUPFAM" id="SSF158235">
    <property type="entry name" value="SOCS box-like"/>
    <property type="match status" value="1"/>
</dbReference>
<accession>A0A914RFF6</accession>
<feature type="domain" description="SH2" evidence="6">
    <location>
        <begin position="47"/>
        <end position="177"/>
    </location>
</feature>
<evidence type="ECO:0000256" key="3">
    <source>
        <dbReference type="ARBA" id="ARBA00022786"/>
    </source>
</evidence>
<dbReference type="AlphaFoldDB" id="A0A914RFF6"/>
<dbReference type="GO" id="GO:0046854">
    <property type="term" value="P:phosphatidylinositol phosphate biosynthetic process"/>
    <property type="evidence" value="ECO:0007669"/>
    <property type="project" value="TreeGrafter"/>
</dbReference>
<evidence type="ECO:0000256" key="1">
    <source>
        <dbReference type="ARBA" id="ARBA00022604"/>
    </source>
</evidence>
<dbReference type="PANTHER" id="PTHR10155:SF0">
    <property type="entry name" value="SUPPRESSOR OF CYTOKINE SIGNALING AT 36E, ISOFORM D"/>
    <property type="match status" value="1"/>
</dbReference>